<dbReference type="Pfam" id="PF06224">
    <property type="entry name" value="AlkZ-like"/>
    <property type="match status" value="1"/>
</dbReference>
<evidence type="ECO:0000313" key="2">
    <source>
        <dbReference type="Proteomes" id="UP001165283"/>
    </source>
</evidence>
<dbReference type="PANTHER" id="PTHR38479">
    <property type="entry name" value="LMO0824 PROTEIN"/>
    <property type="match status" value="1"/>
</dbReference>
<protein>
    <submittedName>
        <fullName evidence="1">AlkZ family DNA glycosylase</fullName>
    </submittedName>
</protein>
<reference evidence="1" key="1">
    <citation type="submission" date="2021-04" db="EMBL/GenBank/DDBJ databases">
        <title>Pseudonocardia sp. nov., isolated from sandy soil of mangrove forest.</title>
        <authorList>
            <person name="Zan Z."/>
            <person name="Huang R."/>
            <person name="Liu W."/>
        </authorList>
    </citation>
    <scope>NUCLEOTIDE SEQUENCE</scope>
    <source>
        <strain evidence="1">S2-4</strain>
    </source>
</reference>
<keyword evidence="2" id="KW-1185">Reference proteome</keyword>
<gene>
    <name evidence="1" type="ORF">KDL28_14260</name>
</gene>
<proteinExistence type="predicted"/>
<evidence type="ECO:0000313" key="1">
    <source>
        <dbReference type="EMBL" id="MCO1656220.1"/>
    </source>
</evidence>
<dbReference type="EMBL" id="JAGSOV010000033">
    <property type="protein sequence ID" value="MCO1656220.1"/>
    <property type="molecule type" value="Genomic_DNA"/>
</dbReference>
<dbReference type="Proteomes" id="UP001165283">
    <property type="component" value="Unassembled WGS sequence"/>
</dbReference>
<name>A0ABT0ZZP3_9PSEU</name>
<organism evidence="1 2">
    <name type="scientific">Pseudonocardia humida</name>
    <dbReference type="NCBI Taxonomy" id="2800819"/>
    <lineage>
        <taxon>Bacteria</taxon>
        <taxon>Bacillati</taxon>
        <taxon>Actinomycetota</taxon>
        <taxon>Actinomycetes</taxon>
        <taxon>Pseudonocardiales</taxon>
        <taxon>Pseudonocardiaceae</taxon>
        <taxon>Pseudonocardia</taxon>
    </lineage>
</organism>
<dbReference type="InterPro" id="IPR009351">
    <property type="entry name" value="AlkZ-like"/>
</dbReference>
<accession>A0ABT0ZZP3</accession>
<comment type="caution">
    <text evidence="1">The sequence shown here is derived from an EMBL/GenBank/DDBJ whole genome shotgun (WGS) entry which is preliminary data.</text>
</comment>
<sequence>MTVIGTRELNRALLARQLLLDRHDMSAVDAVRHLVGVQAQEPLEPYAGLWSRLRGFVPAELVELLEGRRAVRTLLMRRTLHLVTAEDAVGLRALHQPMLEQRVMAVLRARLPGVDLAELRAAGTPLFAERPRTLTDVARAVAGRWPGVAPRDLGDALSSVVPLVQVPPRGVWGASGPAANTTIEAWLGRPVAAAGNPGAGRAEDLVLRYLAAFGPAASADVRAWSGLTGLPAAIARLRPELEVLRDGRGRELLDLPGAPRPDPDVPAPPRFLPAFDNAVLGYDDRTRVIDDRHRGLSVGGARFLLVDGRVAATWTTEPAQPTRAADDPPVLRISALVPITGADRDAVVEEGAGLLAFLTDGRTDGRVEIDGPAG</sequence>
<dbReference type="RefSeq" id="WP_252438739.1">
    <property type="nucleotide sequence ID" value="NZ_JAGSOV010000033.1"/>
</dbReference>
<dbReference type="PANTHER" id="PTHR38479:SF2">
    <property type="entry name" value="WINGED HELIX DNA-BINDING DOMAIN-CONTAINING PROTEIN"/>
    <property type="match status" value="1"/>
</dbReference>